<organism evidence="1">
    <name type="scientific">seawater metagenome</name>
    <dbReference type="NCBI Taxonomy" id="1561972"/>
    <lineage>
        <taxon>unclassified sequences</taxon>
        <taxon>metagenomes</taxon>
        <taxon>ecological metagenomes</taxon>
    </lineage>
</organism>
<evidence type="ECO:0000313" key="1">
    <source>
        <dbReference type="EMBL" id="VVU95316.1"/>
    </source>
</evidence>
<name>A0A5E8CJG4_9ZZZZ</name>
<dbReference type="AlphaFoldDB" id="A0A5E8CJG4"/>
<gene>
    <name evidence="1" type="ORF">CPAV1605_1067</name>
</gene>
<protein>
    <submittedName>
        <fullName evidence="1">Uncharacterized protein</fullName>
    </submittedName>
</protein>
<sequence>MKCEICNGTGFIKMEPIICDCKTFCIKCEYREGYQVKPYEECSACIGLGDKDLVAEVLCLKKNTKEKI</sequence>
<proteinExistence type="predicted"/>
<accession>A0A5E8CJG4</accession>
<reference evidence="1" key="1">
    <citation type="submission" date="2019-09" db="EMBL/GenBank/DDBJ databases">
        <authorList>
            <person name="Needham M D."/>
        </authorList>
    </citation>
    <scope>NUCLEOTIDE SEQUENCE</scope>
</reference>
<dbReference type="EMBL" id="CABVLZ010000004">
    <property type="protein sequence ID" value="VVU95316.1"/>
    <property type="molecule type" value="Genomic_DNA"/>
</dbReference>